<gene>
    <name evidence="2" type="ORF">AKJ55_00780</name>
</gene>
<proteinExistence type="predicted"/>
<dbReference type="EMBL" id="LHYI01000013">
    <property type="protein sequence ID" value="KXB08567.1"/>
    <property type="molecule type" value="Genomic_DNA"/>
</dbReference>
<dbReference type="InterPro" id="IPR001173">
    <property type="entry name" value="Glyco_trans_2-like"/>
</dbReference>
<dbReference type="SUPFAM" id="SSF53448">
    <property type="entry name" value="Nucleotide-diphospho-sugar transferases"/>
    <property type="match status" value="1"/>
</dbReference>
<dbReference type="Gene3D" id="3.90.550.10">
    <property type="entry name" value="Spore Coat Polysaccharide Biosynthesis Protein SpsA, Chain A"/>
    <property type="match status" value="1"/>
</dbReference>
<organism evidence="2 3">
    <name type="scientific">candidate division MSBL1 archaeon SCGC-AAA382M17</name>
    <dbReference type="NCBI Taxonomy" id="1698284"/>
    <lineage>
        <taxon>Archaea</taxon>
        <taxon>Methanobacteriati</taxon>
        <taxon>Methanobacteriota</taxon>
        <taxon>candidate division MSBL1</taxon>
    </lineage>
</organism>
<evidence type="ECO:0000313" key="3">
    <source>
        <dbReference type="Proteomes" id="UP000070633"/>
    </source>
</evidence>
<dbReference type="Proteomes" id="UP000070633">
    <property type="component" value="Unassembled WGS sequence"/>
</dbReference>
<name>A0ABR5TJU2_9EURY</name>
<dbReference type="PANTHER" id="PTHR43685:SF13">
    <property type="entry name" value="O ANTIGEN BIOSYNTHESIS RHAMNOSYLTRANSFERASE RFBN"/>
    <property type="match status" value="1"/>
</dbReference>
<sequence>MVEMSIIFPTMNSADYIDDCLKMICYQKFEKEYEVLVGFEESTDNTREILERYPLKIYDIEPGEFHHARTRNEMIDYVDSKYVVLISDDVVPKDHDWLSEMWKIIESDEKTAGLFGKELSKQNTTPMEEFYKHYNYPDSRFIITEDSLDSLEKYKNYFTFTNTIIRKSVWKNHPFNTEILNSGDKDWALEAVLNGYKIVYDPSFPVYHSHNFTISGIFKRFFDYGVALEQSEYQKEYEKIDSNKNLISEGIDYFNKEFKYFKDKGYEEKIFYAFLYDIGRFIGFNLGKKHNIFPKFLKSKMSLEIPKLS</sequence>
<keyword evidence="3" id="KW-1185">Reference proteome</keyword>
<evidence type="ECO:0000313" key="2">
    <source>
        <dbReference type="EMBL" id="KXB08567.1"/>
    </source>
</evidence>
<evidence type="ECO:0000259" key="1">
    <source>
        <dbReference type="Pfam" id="PF00535"/>
    </source>
</evidence>
<dbReference type="PANTHER" id="PTHR43685">
    <property type="entry name" value="GLYCOSYLTRANSFERASE"/>
    <property type="match status" value="1"/>
</dbReference>
<dbReference type="InterPro" id="IPR050834">
    <property type="entry name" value="Glycosyltransf_2"/>
</dbReference>
<reference evidence="2 3" key="1">
    <citation type="journal article" date="2016" name="Sci. Rep.">
        <title>Metabolic traits of an uncultured archaeal lineage -MSBL1- from brine pools of the Red Sea.</title>
        <authorList>
            <person name="Mwirichia R."/>
            <person name="Alam I."/>
            <person name="Rashid M."/>
            <person name="Vinu M."/>
            <person name="Ba-Alawi W."/>
            <person name="Anthony Kamau A."/>
            <person name="Kamanda Ngugi D."/>
            <person name="Goker M."/>
            <person name="Klenk H.P."/>
            <person name="Bajic V."/>
            <person name="Stingl U."/>
        </authorList>
    </citation>
    <scope>NUCLEOTIDE SEQUENCE [LARGE SCALE GENOMIC DNA]</scope>
    <source>
        <strain evidence="2">SCGC-AAA382M17</strain>
    </source>
</reference>
<comment type="caution">
    <text evidence="2">The sequence shown here is derived from an EMBL/GenBank/DDBJ whole genome shotgun (WGS) entry which is preliminary data.</text>
</comment>
<dbReference type="InterPro" id="IPR029044">
    <property type="entry name" value="Nucleotide-diphossugar_trans"/>
</dbReference>
<dbReference type="Pfam" id="PF00535">
    <property type="entry name" value="Glycos_transf_2"/>
    <property type="match status" value="1"/>
</dbReference>
<feature type="domain" description="Glycosyltransferase 2-like" evidence="1">
    <location>
        <begin position="5"/>
        <end position="164"/>
    </location>
</feature>
<protein>
    <recommendedName>
        <fullName evidence="1">Glycosyltransferase 2-like domain-containing protein</fullName>
    </recommendedName>
</protein>
<dbReference type="CDD" id="cd00761">
    <property type="entry name" value="Glyco_tranf_GTA_type"/>
    <property type="match status" value="1"/>
</dbReference>
<accession>A0ABR5TJU2</accession>